<keyword evidence="2" id="KW-1133">Transmembrane helix</keyword>
<evidence type="ECO:0000256" key="1">
    <source>
        <dbReference type="SAM" id="MobiDB-lite"/>
    </source>
</evidence>
<feature type="chain" id="PRO_5047396682" description="Vesicular, overexpressed in cancer, prosurvival protein 1" evidence="3">
    <location>
        <begin position="21"/>
        <end position="163"/>
    </location>
</feature>
<keyword evidence="5" id="KW-1185">Reference proteome</keyword>
<sequence length="163" mass="17897">MGTHYLTLCAFVLTCGLASATDYCGSGFYCPNSNTYCCGYYYCCTYVYALWYFWFGLVLGVVFLVSCCCACIRCMKKPQPQAQTGTIHVATTTATVPYPVGQQNISYVDNNMPPPYQSQYPPQQYGMAGMQQVNESKMAPPDYTTSSADNPAPLQPVTTNYGA</sequence>
<keyword evidence="3" id="KW-0732">Signal</keyword>
<dbReference type="InterPro" id="IPR021684">
    <property type="entry name" value="WBP1-like"/>
</dbReference>
<proteinExistence type="predicted"/>
<gene>
    <name evidence="4" type="ORF">CVLEPA_LOCUS504</name>
</gene>
<feature type="region of interest" description="Disordered" evidence="1">
    <location>
        <begin position="139"/>
        <end position="163"/>
    </location>
</feature>
<reference evidence="4 5" key="1">
    <citation type="submission" date="2024-02" db="EMBL/GenBank/DDBJ databases">
        <authorList>
            <person name="Daric V."/>
            <person name="Darras S."/>
        </authorList>
    </citation>
    <scope>NUCLEOTIDE SEQUENCE [LARGE SCALE GENOMIC DNA]</scope>
</reference>
<dbReference type="Proteomes" id="UP001642483">
    <property type="component" value="Unassembled WGS sequence"/>
</dbReference>
<evidence type="ECO:0008006" key="6">
    <source>
        <dbReference type="Google" id="ProtNLM"/>
    </source>
</evidence>
<dbReference type="EMBL" id="CAWYQH010000001">
    <property type="protein sequence ID" value="CAK8671442.1"/>
    <property type="molecule type" value="Genomic_DNA"/>
</dbReference>
<protein>
    <recommendedName>
        <fullName evidence="6">Vesicular, overexpressed in cancer, prosurvival protein 1</fullName>
    </recommendedName>
</protein>
<evidence type="ECO:0000256" key="2">
    <source>
        <dbReference type="SAM" id="Phobius"/>
    </source>
</evidence>
<keyword evidence="2" id="KW-0472">Membrane</keyword>
<organism evidence="4 5">
    <name type="scientific">Clavelina lepadiformis</name>
    <name type="common">Light-bulb sea squirt</name>
    <name type="synonym">Ascidia lepadiformis</name>
    <dbReference type="NCBI Taxonomy" id="159417"/>
    <lineage>
        <taxon>Eukaryota</taxon>
        <taxon>Metazoa</taxon>
        <taxon>Chordata</taxon>
        <taxon>Tunicata</taxon>
        <taxon>Ascidiacea</taxon>
        <taxon>Aplousobranchia</taxon>
        <taxon>Clavelinidae</taxon>
        <taxon>Clavelina</taxon>
    </lineage>
</organism>
<keyword evidence="2" id="KW-0812">Transmembrane</keyword>
<evidence type="ECO:0000313" key="5">
    <source>
        <dbReference type="Proteomes" id="UP001642483"/>
    </source>
</evidence>
<evidence type="ECO:0000313" key="4">
    <source>
        <dbReference type="EMBL" id="CAK8671442.1"/>
    </source>
</evidence>
<feature type="signal peptide" evidence="3">
    <location>
        <begin position="1"/>
        <end position="20"/>
    </location>
</feature>
<evidence type="ECO:0000256" key="3">
    <source>
        <dbReference type="SAM" id="SignalP"/>
    </source>
</evidence>
<accession>A0ABP0EVN8</accession>
<comment type="caution">
    <text evidence="4">The sequence shown here is derived from an EMBL/GenBank/DDBJ whole genome shotgun (WGS) entry which is preliminary data.</text>
</comment>
<feature type="transmembrane region" description="Helical" evidence="2">
    <location>
        <begin position="51"/>
        <end position="72"/>
    </location>
</feature>
<dbReference type="Pfam" id="PF11669">
    <property type="entry name" value="WBP-1"/>
    <property type="match status" value="1"/>
</dbReference>
<name>A0ABP0EVN8_CLALP</name>